<dbReference type="InterPro" id="IPR023013">
    <property type="entry name" value="AGPR_AS"/>
</dbReference>
<sequence>MISVGIVGGTGYTGVELLRLLLRHSQVQVSILTSRTEAGKRVADMFPSLRGHTDLEFSDLDLDQLKKCDVIFFATPHGVAMQHAEELIAAGTKVIDLAADFRLQNLEQFEKWYGMQHTCPEVLQSSAYGLTELNREKIKQAEVIGNPGCYPTTVQLGLAPLIKDQSGLINTQSIIVDAKSGVSGAGRKASLGMIYTENADNFKAYGVAGHRHHPEIVEALENISGQKSQFDQLVFVPHLVPMIRGMLSTIYVDLTEQGQQKDLQALYEDFYKDERFVDVMPANSSPETRSVRGANELRIALYRPQPSKLIILVAQDNLVKGAAGQAVQNMNLMFGFDEATGLEGIGLLP</sequence>
<comment type="subcellular location">
    <subcellularLocation>
        <location evidence="7">Cytoplasm</location>
    </subcellularLocation>
</comment>
<dbReference type="Gene3D" id="3.30.360.10">
    <property type="entry name" value="Dihydrodipicolinate Reductase, domain 2"/>
    <property type="match status" value="1"/>
</dbReference>
<dbReference type="CDD" id="cd23934">
    <property type="entry name" value="AGPR_1_C"/>
    <property type="match status" value="1"/>
</dbReference>
<evidence type="ECO:0000256" key="7">
    <source>
        <dbReference type="HAMAP-Rule" id="MF_00150"/>
    </source>
</evidence>
<evidence type="ECO:0000313" key="10">
    <source>
        <dbReference type="EMBL" id="QBQ16163.1"/>
    </source>
</evidence>
<comment type="similarity">
    <text evidence="7">Belongs to the NAGSA dehydrogenase family. Type 1 subfamily.</text>
</comment>
<dbReference type="GO" id="GO:0051287">
    <property type="term" value="F:NAD binding"/>
    <property type="evidence" value="ECO:0007669"/>
    <property type="project" value="InterPro"/>
</dbReference>
<dbReference type="FunFam" id="3.30.360.10:FF:000014">
    <property type="entry name" value="N-acetyl-gamma-glutamyl-phosphate reductase"/>
    <property type="match status" value="1"/>
</dbReference>
<dbReference type="CDD" id="cd17895">
    <property type="entry name" value="AGPR_1_N"/>
    <property type="match status" value="1"/>
</dbReference>
<dbReference type="PANTHER" id="PTHR32338:SF10">
    <property type="entry name" value="N-ACETYL-GAMMA-GLUTAMYL-PHOSPHATE REDUCTASE, CHLOROPLASTIC-RELATED"/>
    <property type="match status" value="1"/>
</dbReference>
<protein>
    <recommendedName>
        <fullName evidence="7">N-acetyl-gamma-glutamyl-phosphate reductase</fullName>
        <shortName evidence="7">AGPR</shortName>
        <ecNumber evidence="7">1.2.1.38</ecNumber>
    </recommendedName>
    <alternativeName>
        <fullName evidence="7">N-acetyl-glutamate semialdehyde dehydrogenase</fullName>
        <shortName evidence="7">NAGSA dehydrogenase</shortName>
    </alternativeName>
</protein>
<reference evidence="10 11" key="1">
    <citation type="submission" date="2019-03" db="EMBL/GenBank/DDBJ databases">
        <title>Complete genome sequence of two outbreak-associated Acinetobacter haemolyticus strains.</title>
        <authorList>
            <person name="Bai L."/>
            <person name="Zhang S.-C."/>
            <person name="Deng Y."/>
            <person name="Song C.-C."/>
            <person name="Kang G.-B."/>
            <person name="Dong Y."/>
            <person name="Wang Y."/>
            <person name="Gao F."/>
            <person name="Huang H."/>
        </authorList>
    </citation>
    <scope>NUCLEOTIDE SEQUENCE [LARGE SCALE GENOMIC DNA]</scope>
    <source>
        <strain evidence="10 11">TJR01</strain>
    </source>
</reference>
<evidence type="ECO:0000256" key="8">
    <source>
        <dbReference type="PROSITE-ProRule" id="PRU10010"/>
    </source>
</evidence>
<dbReference type="Gene3D" id="3.40.50.720">
    <property type="entry name" value="NAD(P)-binding Rossmann-like Domain"/>
    <property type="match status" value="1"/>
</dbReference>
<comment type="function">
    <text evidence="7">Catalyzes the NADPH-dependent reduction of N-acetyl-5-glutamyl phosphate to yield N-acetyl-L-glutamate 5-semialdehyde.</text>
</comment>
<dbReference type="AlphaFoldDB" id="A0A372MN45"/>
<dbReference type="SMART" id="SM00859">
    <property type="entry name" value="Semialdhyde_dh"/>
    <property type="match status" value="1"/>
</dbReference>
<dbReference type="GO" id="GO:0003942">
    <property type="term" value="F:N-acetyl-gamma-glutamyl-phosphate reductase activity"/>
    <property type="evidence" value="ECO:0007669"/>
    <property type="project" value="UniProtKB-UniRule"/>
</dbReference>
<dbReference type="InterPro" id="IPR058924">
    <property type="entry name" value="AGPR_dimerisation_dom"/>
</dbReference>
<proteinExistence type="inferred from homology"/>
<dbReference type="SUPFAM" id="SSF55347">
    <property type="entry name" value="Glyceraldehyde-3-phosphate dehydrogenase-like, C-terminal domain"/>
    <property type="match status" value="1"/>
</dbReference>
<dbReference type="EMBL" id="CP038009">
    <property type="protein sequence ID" value="QBQ16163.1"/>
    <property type="molecule type" value="Genomic_DNA"/>
</dbReference>
<dbReference type="GO" id="GO:0005737">
    <property type="term" value="C:cytoplasm"/>
    <property type="evidence" value="ECO:0007669"/>
    <property type="project" value="UniProtKB-SubCell"/>
</dbReference>
<evidence type="ECO:0000256" key="5">
    <source>
        <dbReference type="ARBA" id="ARBA00023002"/>
    </source>
</evidence>
<keyword evidence="3 7" id="KW-0028">Amino-acid biosynthesis</keyword>
<dbReference type="Proteomes" id="UP000294395">
    <property type="component" value="Chromosome"/>
</dbReference>
<dbReference type="EC" id="1.2.1.38" evidence="7"/>
<gene>
    <name evidence="7" type="primary">argC</name>
    <name evidence="10" type="ORF">AHTJR_07685</name>
</gene>
<dbReference type="UniPathway" id="UPA00068">
    <property type="reaction ID" value="UER00108"/>
</dbReference>
<dbReference type="Pfam" id="PF01118">
    <property type="entry name" value="Semialdhyde_dh"/>
    <property type="match status" value="1"/>
</dbReference>
<keyword evidence="7" id="KW-0963">Cytoplasm</keyword>
<evidence type="ECO:0000256" key="1">
    <source>
        <dbReference type="ARBA" id="ARBA00004862"/>
    </source>
</evidence>
<dbReference type="RefSeq" id="WP_005080549.1">
    <property type="nucleotide sequence ID" value="NZ_BBSE01000055.1"/>
</dbReference>
<organism evidence="10 11">
    <name type="scientific">Acinetobacter haemolyticus</name>
    <dbReference type="NCBI Taxonomy" id="29430"/>
    <lineage>
        <taxon>Bacteria</taxon>
        <taxon>Pseudomonadati</taxon>
        <taxon>Pseudomonadota</taxon>
        <taxon>Gammaproteobacteria</taxon>
        <taxon>Moraxellales</taxon>
        <taxon>Moraxellaceae</taxon>
        <taxon>Acinetobacter</taxon>
    </lineage>
</organism>
<dbReference type="NCBIfam" id="TIGR01850">
    <property type="entry name" value="argC"/>
    <property type="match status" value="1"/>
</dbReference>
<evidence type="ECO:0000256" key="3">
    <source>
        <dbReference type="ARBA" id="ARBA00022605"/>
    </source>
</evidence>
<dbReference type="InterPro" id="IPR050085">
    <property type="entry name" value="AGPR"/>
</dbReference>
<dbReference type="PROSITE" id="PS01224">
    <property type="entry name" value="ARGC"/>
    <property type="match status" value="1"/>
</dbReference>
<feature type="domain" description="Semialdehyde dehydrogenase NAD-binding" evidence="9">
    <location>
        <begin position="3"/>
        <end position="141"/>
    </location>
</feature>
<keyword evidence="4 7" id="KW-0521">NADP</keyword>
<evidence type="ECO:0000256" key="2">
    <source>
        <dbReference type="ARBA" id="ARBA00022571"/>
    </source>
</evidence>
<dbReference type="InterPro" id="IPR000706">
    <property type="entry name" value="AGPR_type-1"/>
</dbReference>
<evidence type="ECO:0000256" key="6">
    <source>
        <dbReference type="ARBA" id="ARBA00050557"/>
    </source>
</evidence>
<evidence type="ECO:0000313" key="11">
    <source>
        <dbReference type="Proteomes" id="UP000294395"/>
    </source>
</evidence>
<evidence type="ECO:0000259" key="9">
    <source>
        <dbReference type="SMART" id="SM00859"/>
    </source>
</evidence>
<keyword evidence="2 7" id="KW-0055">Arginine biosynthesis</keyword>
<name>A0A372MN45_ACIHA</name>
<comment type="pathway">
    <text evidence="1 7">Amino-acid biosynthesis; L-arginine biosynthesis; N(2)-acetyl-L-ornithine from L-glutamate: step 3/4.</text>
</comment>
<keyword evidence="5 7" id="KW-0560">Oxidoreductase</keyword>
<accession>A0A372MN45</accession>
<dbReference type="HAMAP" id="MF_00150">
    <property type="entry name" value="ArgC_type1"/>
    <property type="match status" value="1"/>
</dbReference>
<dbReference type="InterPro" id="IPR000534">
    <property type="entry name" value="Semialdehyde_DH_NAD-bd"/>
</dbReference>
<feature type="active site" evidence="7 8">
    <location>
        <position position="149"/>
    </location>
</feature>
<dbReference type="GO" id="GO:0006526">
    <property type="term" value="P:L-arginine biosynthetic process"/>
    <property type="evidence" value="ECO:0007669"/>
    <property type="project" value="UniProtKB-UniRule"/>
</dbReference>
<dbReference type="SUPFAM" id="SSF51735">
    <property type="entry name" value="NAD(P)-binding Rossmann-fold domains"/>
    <property type="match status" value="1"/>
</dbReference>
<evidence type="ECO:0000256" key="4">
    <source>
        <dbReference type="ARBA" id="ARBA00022857"/>
    </source>
</evidence>
<dbReference type="InterPro" id="IPR036291">
    <property type="entry name" value="NAD(P)-bd_dom_sf"/>
</dbReference>
<dbReference type="GO" id="GO:0070401">
    <property type="term" value="F:NADP+ binding"/>
    <property type="evidence" value="ECO:0007669"/>
    <property type="project" value="InterPro"/>
</dbReference>
<dbReference type="PANTHER" id="PTHR32338">
    <property type="entry name" value="N-ACETYL-GAMMA-GLUTAMYL-PHOSPHATE REDUCTASE, CHLOROPLASTIC-RELATED-RELATED"/>
    <property type="match status" value="1"/>
</dbReference>
<dbReference type="Pfam" id="PF22698">
    <property type="entry name" value="Semialdhyde_dhC_1"/>
    <property type="match status" value="1"/>
</dbReference>
<comment type="catalytic activity">
    <reaction evidence="6 7">
        <text>N-acetyl-L-glutamate 5-semialdehyde + phosphate + NADP(+) = N-acetyl-L-glutamyl 5-phosphate + NADPH + H(+)</text>
        <dbReference type="Rhea" id="RHEA:21588"/>
        <dbReference type="ChEBI" id="CHEBI:15378"/>
        <dbReference type="ChEBI" id="CHEBI:29123"/>
        <dbReference type="ChEBI" id="CHEBI:43474"/>
        <dbReference type="ChEBI" id="CHEBI:57783"/>
        <dbReference type="ChEBI" id="CHEBI:57936"/>
        <dbReference type="ChEBI" id="CHEBI:58349"/>
        <dbReference type="EC" id="1.2.1.38"/>
    </reaction>
</comment>